<name>A0A0F6HA26_LEPIR</name>
<dbReference type="EMBL" id="AHNQ02000025">
    <property type="protein sequence ID" value="EKO25121.1"/>
    <property type="molecule type" value="Genomic_DNA"/>
</dbReference>
<gene>
    <name evidence="1" type="ORF">LEP1GSC104_3776</name>
</gene>
<accession>A0A0F6HA26</accession>
<dbReference type="RefSeq" id="WP_000371546.1">
    <property type="nucleotide sequence ID" value="NZ_AHNQ02000025.1"/>
</dbReference>
<organism evidence="1 2">
    <name type="scientific">Leptospira interrogans str. UI 12621</name>
    <dbReference type="NCBI Taxonomy" id="1049937"/>
    <lineage>
        <taxon>Bacteria</taxon>
        <taxon>Pseudomonadati</taxon>
        <taxon>Spirochaetota</taxon>
        <taxon>Spirochaetia</taxon>
        <taxon>Leptospirales</taxon>
        <taxon>Leptospiraceae</taxon>
        <taxon>Leptospira</taxon>
    </lineage>
</organism>
<comment type="caution">
    <text evidence="1">The sequence shown here is derived from an EMBL/GenBank/DDBJ whole genome shotgun (WGS) entry which is preliminary data.</text>
</comment>
<sequence>MDPSEQKSVFSKELLKQTQKDILKSFRYFSDPEYTGENPALPVSQIIFGAPGPVVNPPSYEFMGYGNGPEGIAFEETGGFDLSEILNSKLSNDEEEKLFEVQFKNACELVTQILKQIANSEEFQKIPKIGPIVFRLSIESQSNRVLGRIHPDGTFEDPPAKK</sequence>
<proteinExistence type="predicted"/>
<protein>
    <submittedName>
        <fullName evidence="1">Uncharacterized protein</fullName>
    </submittedName>
</protein>
<evidence type="ECO:0000313" key="1">
    <source>
        <dbReference type="EMBL" id="EKO25121.1"/>
    </source>
</evidence>
<reference evidence="1 2" key="1">
    <citation type="submission" date="2012-09" db="EMBL/GenBank/DDBJ databases">
        <authorList>
            <person name="Harkins D.M."/>
            <person name="Durkin A.S."/>
            <person name="Brinkac L.M."/>
            <person name="Selengut J.D."/>
            <person name="Sanka R."/>
            <person name="DePew J."/>
            <person name="Purushe J."/>
            <person name="Chanthongthip A."/>
            <person name="Lattana O."/>
            <person name="Phetsouvanh R."/>
            <person name="Newton P.N."/>
            <person name="Vinetz J.M."/>
            <person name="Sutton G.G."/>
            <person name="Nelson W.C."/>
            <person name="Fouts D.E."/>
        </authorList>
    </citation>
    <scope>NUCLEOTIDE SEQUENCE [LARGE SCALE GENOMIC DNA]</scope>
    <source>
        <strain evidence="1 2">UI 12621</strain>
    </source>
</reference>
<evidence type="ECO:0000313" key="2">
    <source>
        <dbReference type="Proteomes" id="UP000006324"/>
    </source>
</evidence>
<dbReference type="AlphaFoldDB" id="A0A0F6HA26"/>
<dbReference type="Proteomes" id="UP000006324">
    <property type="component" value="Unassembled WGS sequence"/>
</dbReference>